<organism evidence="3 4">
    <name type="scientific">Monosporascus cannonballus</name>
    <dbReference type="NCBI Taxonomy" id="155416"/>
    <lineage>
        <taxon>Eukaryota</taxon>
        <taxon>Fungi</taxon>
        <taxon>Dikarya</taxon>
        <taxon>Ascomycota</taxon>
        <taxon>Pezizomycotina</taxon>
        <taxon>Sordariomycetes</taxon>
        <taxon>Xylariomycetidae</taxon>
        <taxon>Xylariales</taxon>
        <taxon>Xylariales incertae sedis</taxon>
        <taxon>Monosporascus</taxon>
    </lineage>
</organism>
<keyword evidence="2" id="KW-0732">Signal</keyword>
<evidence type="ECO:0000313" key="3">
    <source>
        <dbReference type="EMBL" id="RYO90992.1"/>
    </source>
</evidence>
<accession>A0ABY0HET2</accession>
<proteinExistence type="predicted"/>
<feature type="transmembrane region" description="Helical" evidence="1">
    <location>
        <begin position="37"/>
        <end position="58"/>
    </location>
</feature>
<comment type="caution">
    <text evidence="3">The sequence shown here is derived from an EMBL/GenBank/DDBJ whole genome shotgun (WGS) entry which is preliminary data.</text>
</comment>
<keyword evidence="1" id="KW-1133">Transmembrane helix</keyword>
<dbReference type="Proteomes" id="UP000294003">
    <property type="component" value="Unassembled WGS sequence"/>
</dbReference>
<evidence type="ECO:0000256" key="1">
    <source>
        <dbReference type="SAM" id="Phobius"/>
    </source>
</evidence>
<name>A0ABY0HET2_9PEZI</name>
<evidence type="ECO:0000313" key="4">
    <source>
        <dbReference type="Proteomes" id="UP000294003"/>
    </source>
</evidence>
<protein>
    <submittedName>
        <fullName evidence="3">Uncharacterized protein</fullName>
    </submittedName>
</protein>
<feature type="chain" id="PRO_5047310700" evidence="2">
    <location>
        <begin position="28"/>
        <end position="163"/>
    </location>
</feature>
<evidence type="ECO:0000256" key="2">
    <source>
        <dbReference type="SAM" id="SignalP"/>
    </source>
</evidence>
<keyword evidence="4" id="KW-1185">Reference proteome</keyword>
<keyword evidence="1" id="KW-0812">Transmembrane</keyword>
<reference evidence="3 4" key="1">
    <citation type="submission" date="2018-06" db="EMBL/GenBank/DDBJ databases">
        <title>Complete Genomes of Monosporascus.</title>
        <authorList>
            <person name="Robinson A.J."/>
            <person name="Natvig D.O."/>
        </authorList>
    </citation>
    <scope>NUCLEOTIDE SEQUENCE [LARGE SCALE GENOMIC DNA]</scope>
    <source>
        <strain evidence="3 4">CBS 609.92</strain>
    </source>
</reference>
<dbReference type="EMBL" id="QJNS01000046">
    <property type="protein sequence ID" value="RYO90992.1"/>
    <property type="molecule type" value="Genomic_DNA"/>
</dbReference>
<feature type="signal peptide" evidence="2">
    <location>
        <begin position="1"/>
        <end position="27"/>
    </location>
</feature>
<keyword evidence="1" id="KW-0472">Membrane</keyword>
<gene>
    <name evidence="3" type="ORF">DL762_002423</name>
</gene>
<sequence length="163" mass="16694">MPFSRKTAVSAIAAVALVQFCPAPSGAIPAATAAGINAASAAISATGAVAGTALGVALNGRSVKINGRSVSRIHQRQEHNQQAWNYCRSQLGSASLMFSAPEPGNVLVQGVPPACMTLATVITSQYNQGNPIPMGSDSILFQNLSDEGIQEIQTALNAHPAKL</sequence>